<evidence type="ECO:0000256" key="8">
    <source>
        <dbReference type="ARBA" id="ARBA00022958"/>
    </source>
</evidence>
<keyword evidence="4 10" id="KW-0479">Metal-binding</keyword>
<feature type="binding site" evidence="10">
    <location>
        <position position="456"/>
    </location>
    <ligand>
        <name>(6S)-5-formyl-5,6,7,8-tetrahydrofolate</name>
        <dbReference type="ChEBI" id="CHEBI:57457"/>
    </ligand>
</feature>
<dbReference type="CDD" id="cd04164">
    <property type="entry name" value="trmE"/>
    <property type="match status" value="1"/>
</dbReference>
<dbReference type="FunFam" id="3.40.50.300:FF:000494">
    <property type="entry name" value="tRNA modification GTPase MnmE"/>
    <property type="match status" value="1"/>
</dbReference>
<dbReference type="InterPro" id="IPR031168">
    <property type="entry name" value="G_TrmE"/>
</dbReference>
<evidence type="ECO:0000259" key="12">
    <source>
        <dbReference type="PROSITE" id="PS51709"/>
    </source>
</evidence>
<feature type="binding site" evidence="10">
    <location>
        <position position="22"/>
    </location>
    <ligand>
        <name>(6S)-5-formyl-5,6,7,8-tetrahydrofolate</name>
        <dbReference type="ChEBI" id="CHEBI:57457"/>
    </ligand>
</feature>
<dbReference type="InterPro" id="IPR027368">
    <property type="entry name" value="MnmE_dom2"/>
</dbReference>
<dbReference type="CDD" id="cd14858">
    <property type="entry name" value="TrmE_N"/>
    <property type="match status" value="1"/>
</dbReference>
<comment type="caution">
    <text evidence="13">The sequence shown here is derived from an EMBL/GenBank/DDBJ whole genome shotgun (WGS) entry which is preliminary data.</text>
</comment>
<dbReference type="Gene3D" id="3.30.1360.120">
    <property type="entry name" value="Probable tRNA modification gtpase trme, domain 1"/>
    <property type="match status" value="1"/>
</dbReference>
<dbReference type="EC" id="3.6.-.-" evidence="10"/>
<keyword evidence="9 10" id="KW-0342">GTP-binding</keyword>
<evidence type="ECO:0000256" key="7">
    <source>
        <dbReference type="ARBA" id="ARBA00022842"/>
    </source>
</evidence>
<dbReference type="NCBIfam" id="NF003661">
    <property type="entry name" value="PRK05291.1-3"/>
    <property type="match status" value="1"/>
</dbReference>
<evidence type="ECO:0000256" key="3">
    <source>
        <dbReference type="ARBA" id="ARBA00022694"/>
    </source>
</evidence>
<name>A0A9D2ST21_9FIRM</name>
<dbReference type="NCBIfam" id="TIGR00231">
    <property type="entry name" value="small_GTP"/>
    <property type="match status" value="1"/>
</dbReference>
<dbReference type="InterPro" id="IPR004520">
    <property type="entry name" value="GTPase_MnmE"/>
</dbReference>
<dbReference type="Pfam" id="PF01926">
    <property type="entry name" value="MMR_HSR1"/>
    <property type="match status" value="1"/>
</dbReference>
<dbReference type="GO" id="GO:0046872">
    <property type="term" value="F:metal ion binding"/>
    <property type="evidence" value="ECO:0007669"/>
    <property type="project" value="UniProtKB-KW"/>
</dbReference>
<keyword evidence="8 10" id="KW-0630">Potassium</keyword>
<accession>A0A9D2ST21</accession>
<dbReference type="GO" id="GO:0005525">
    <property type="term" value="F:GTP binding"/>
    <property type="evidence" value="ECO:0007669"/>
    <property type="project" value="UniProtKB-UniRule"/>
</dbReference>
<dbReference type="PANTHER" id="PTHR42714">
    <property type="entry name" value="TRNA MODIFICATION GTPASE GTPBP3"/>
    <property type="match status" value="1"/>
</dbReference>
<dbReference type="InterPro" id="IPR018948">
    <property type="entry name" value="GTP-bd_TrmE_N"/>
</dbReference>
<evidence type="ECO:0000256" key="2">
    <source>
        <dbReference type="ARBA" id="ARBA00022490"/>
    </source>
</evidence>
<comment type="subunit">
    <text evidence="10">Homodimer. Heterotetramer of two MnmE and two MnmG subunits.</text>
</comment>
<comment type="subcellular location">
    <subcellularLocation>
        <location evidence="10">Cytoplasm</location>
    </subcellularLocation>
</comment>
<keyword evidence="5 10" id="KW-0547">Nucleotide-binding</keyword>
<dbReference type="GO" id="GO:0002098">
    <property type="term" value="P:tRNA wobble uridine modification"/>
    <property type="evidence" value="ECO:0007669"/>
    <property type="project" value="TreeGrafter"/>
</dbReference>
<protein>
    <recommendedName>
        <fullName evidence="10">tRNA modification GTPase MnmE</fullName>
        <ecNumber evidence="10">3.6.-.-</ecNumber>
    </recommendedName>
</protein>
<dbReference type="PROSITE" id="PS51709">
    <property type="entry name" value="G_TRME"/>
    <property type="match status" value="1"/>
</dbReference>
<keyword evidence="7 10" id="KW-0460">Magnesium</keyword>
<dbReference type="FunFam" id="3.30.1360.120:FF:000003">
    <property type="entry name" value="tRNA modification GTPase MnmE"/>
    <property type="match status" value="1"/>
</dbReference>
<dbReference type="HAMAP" id="MF_00379">
    <property type="entry name" value="GTPase_MnmE"/>
    <property type="match status" value="1"/>
</dbReference>
<dbReference type="InterPro" id="IPR006073">
    <property type="entry name" value="GTP-bd"/>
</dbReference>
<dbReference type="Proteomes" id="UP000823890">
    <property type="component" value="Unassembled WGS sequence"/>
</dbReference>
<feature type="binding site" evidence="10">
    <location>
        <position position="232"/>
    </location>
    <ligand>
        <name>Mg(2+)</name>
        <dbReference type="ChEBI" id="CHEBI:18420"/>
    </ligand>
</feature>
<dbReference type="PANTHER" id="PTHR42714:SF2">
    <property type="entry name" value="TRNA MODIFICATION GTPASE GTPBP3, MITOCHONDRIAL"/>
    <property type="match status" value="1"/>
</dbReference>
<evidence type="ECO:0000256" key="6">
    <source>
        <dbReference type="ARBA" id="ARBA00022801"/>
    </source>
</evidence>
<feature type="binding site" evidence="10">
    <location>
        <begin position="228"/>
        <end position="233"/>
    </location>
    <ligand>
        <name>GTP</name>
        <dbReference type="ChEBI" id="CHEBI:37565"/>
    </ligand>
</feature>
<dbReference type="GO" id="GO:0030488">
    <property type="term" value="P:tRNA methylation"/>
    <property type="evidence" value="ECO:0007669"/>
    <property type="project" value="TreeGrafter"/>
</dbReference>
<evidence type="ECO:0000256" key="11">
    <source>
        <dbReference type="RuleBase" id="RU003313"/>
    </source>
</evidence>
<dbReference type="GO" id="GO:0042802">
    <property type="term" value="F:identical protein binding"/>
    <property type="evidence" value="ECO:0007669"/>
    <property type="project" value="UniProtKB-ARBA"/>
</dbReference>
<comment type="cofactor">
    <cofactor evidence="10">
        <name>K(+)</name>
        <dbReference type="ChEBI" id="CHEBI:29103"/>
    </cofactor>
    <text evidence="10">Binds 1 potassium ion per subunit.</text>
</comment>
<feature type="binding site" evidence="10">
    <location>
        <begin position="272"/>
        <end position="275"/>
    </location>
    <ligand>
        <name>GTP</name>
        <dbReference type="ChEBI" id="CHEBI:37565"/>
    </ligand>
</feature>
<reference evidence="13" key="1">
    <citation type="journal article" date="2021" name="PeerJ">
        <title>Extensive microbial diversity within the chicken gut microbiome revealed by metagenomics and culture.</title>
        <authorList>
            <person name="Gilroy R."/>
            <person name="Ravi A."/>
            <person name="Getino M."/>
            <person name="Pursley I."/>
            <person name="Horton D.L."/>
            <person name="Alikhan N.F."/>
            <person name="Baker D."/>
            <person name="Gharbi K."/>
            <person name="Hall N."/>
            <person name="Watson M."/>
            <person name="Adriaenssens E.M."/>
            <person name="Foster-Nyarko E."/>
            <person name="Jarju S."/>
            <person name="Secka A."/>
            <person name="Antonio M."/>
            <person name="Oren A."/>
            <person name="Chaudhuri R.R."/>
            <person name="La Ragione R."/>
            <person name="Hildebrand F."/>
            <person name="Pallen M.J."/>
        </authorList>
    </citation>
    <scope>NUCLEOTIDE SEQUENCE</scope>
    <source>
        <strain evidence="13">ChiW19-954</strain>
    </source>
</reference>
<evidence type="ECO:0000256" key="1">
    <source>
        <dbReference type="ARBA" id="ARBA00011043"/>
    </source>
</evidence>
<dbReference type="SUPFAM" id="SSF52540">
    <property type="entry name" value="P-loop containing nucleoside triphosphate hydrolases"/>
    <property type="match status" value="1"/>
</dbReference>
<dbReference type="NCBIfam" id="TIGR00450">
    <property type="entry name" value="mnmE_trmE_thdF"/>
    <property type="match status" value="1"/>
</dbReference>
<comment type="similarity">
    <text evidence="1 10 11">Belongs to the TRAFAC class TrmE-Era-EngA-EngB-Septin-like GTPase superfamily. TrmE GTPase family.</text>
</comment>
<feature type="binding site" evidence="10">
    <location>
        <position position="252"/>
    </location>
    <ligand>
        <name>K(+)</name>
        <dbReference type="ChEBI" id="CHEBI:29103"/>
    </ligand>
</feature>
<feature type="binding site" evidence="10">
    <location>
        <begin position="247"/>
        <end position="253"/>
    </location>
    <ligand>
        <name>GTP</name>
        <dbReference type="ChEBI" id="CHEBI:37565"/>
    </ligand>
</feature>
<evidence type="ECO:0000256" key="5">
    <source>
        <dbReference type="ARBA" id="ARBA00022741"/>
    </source>
</evidence>
<feature type="binding site" evidence="10">
    <location>
        <position position="253"/>
    </location>
    <ligand>
        <name>Mg(2+)</name>
        <dbReference type="ChEBI" id="CHEBI:18420"/>
    </ligand>
</feature>
<evidence type="ECO:0000313" key="13">
    <source>
        <dbReference type="EMBL" id="HJC33359.1"/>
    </source>
</evidence>
<feature type="binding site" evidence="10">
    <location>
        <position position="122"/>
    </location>
    <ligand>
        <name>(6S)-5-formyl-5,6,7,8-tetrahydrofolate</name>
        <dbReference type="ChEBI" id="CHEBI:57457"/>
    </ligand>
</feature>
<gene>
    <name evidence="10 13" type="primary">mnmE</name>
    <name evidence="10" type="synonym">trmE</name>
    <name evidence="13" type="ORF">H9758_02055</name>
</gene>
<dbReference type="InterPro" id="IPR005225">
    <property type="entry name" value="Small_GTP-bd"/>
</dbReference>
<evidence type="ECO:0000256" key="10">
    <source>
        <dbReference type="HAMAP-Rule" id="MF_00379"/>
    </source>
</evidence>
<keyword evidence="2 10" id="KW-0963">Cytoplasm</keyword>
<feature type="binding site" evidence="10">
    <location>
        <position position="249"/>
    </location>
    <ligand>
        <name>K(+)</name>
        <dbReference type="ChEBI" id="CHEBI:29103"/>
    </ligand>
</feature>
<feature type="binding site" evidence="10">
    <location>
        <position position="83"/>
    </location>
    <ligand>
        <name>(6S)-5-formyl-5,6,7,8-tetrahydrofolate</name>
        <dbReference type="ChEBI" id="CHEBI:57457"/>
    </ligand>
</feature>
<feature type="binding site" evidence="10">
    <location>
        <position position="228"/>
    </location>
    <ligand>
        <name>K(+)</name>
        <dbReference type="ChEBI" id="CHEBI:29103"/>
    </ligand>
</feature>
<dbReference type="EMBL" id="DWWO01000021">
    <property type="protein sequence ID" value="HJC33359.1"/>
    <property type="molecule type" value="Genomic_DNA"/>
</dbReference>
<dbReference type="Pfam" id="PF12631">
    <property type="entry name" value="MnmE_helical"/>
    <property type="match status" value="1"/>
</dbReference>
<keyword evidence="6 10" id="KW-0378">Hydrolase</keyword>
<reference evidence="13" key="2">
    <citation type="submission" date="2021-04" db="EMBL/GenBank/DDBJ databases">
        <authorList>
            <person name="Gilroy R."/>
        </authorList>
    </citation>
    <scope>NUCLEOTIDE SEQUENCE</scope>
    <source>
        <strain evidence="13">ChiW19-954</strain>
    </source>
</reference>
<feature type="domain" description="TrmE-type G" evidence="12">
    <location>
        <begin position="218"/>
        <end position="377"/>
    </location>
</feature>
<dbReference type="Gene3D" id="1.20.120.430">
    <property type="entry name" value="tRNA modification GTPase MnmE domain 2"/>
    <property type="match status" value="1"/>
</dbReference>
<evidence type="ECO:0000313" key="14">
    <source>
        <dbReference type="Proteomes" id="UP000823890"/>
    </source>
</evidence>
<proteinExistence type="inferred from homology"/>
<evidence type="ECO:0000256" key="9">
    <source>
        <dbReference type="ARBA" id="ARBA00023134"/>
    </source>
</evidence>
<dbReference type="InterPro" id="IPR027266">
    <property type="entry name" value="TrmE/GcvT-like"/>
</dbReference>
<dbReference type="PRINTS" id="PR00326">
    <property type="entry name" value="GTP1OBG"/>
</dbReference>
<organism evidence="13 14">
    <name type="scientific">Candidatus Mediterraneibacter faecipullorum</name>
    <dbReference type="NCBI Taxonomy" id="2838670"/>
    <lineage>
        <taxon>Bacteria</taxon>
        <taxon>Bacillati</taxon>
        <taxon>Bacillota</taxon>
        <taxon>Clostridia</taxon>
        <taxon>Lachnospirales</taxon>
        <taxon>Lachnospiraceae</taxon>
        <taxon>Mediterraneibacter</taxon>
    </lineage>
</organism>
<comment type="caution">
    <text evidence="10">Lacks conserved residue(s) required for the propagation of feature annotation.</text>
</comment>
<dbReference type="Gene3D" id="3.40.50.300">
    <property type="entry name" value="P-loop containing nucleotide triphosphate hydrolases"/>
    <property type="match status" value="1"/>
</dbReference>
<dbReference type="InterPro" id="IPR025867">
    <property type="entry name" value="MnmE_helical"/>
</dbReference>
<dbReference type="GO" id="GO:0005829">
    <property type="term" value="C:cytosol"/>
    <property type="evidence" value="ECO:0007669"/>
    <property type="project" value="TreeGrafter"/>
</dbReference>
<keyword evidence="3 10" id="KW-0819">tRNA processing</keyword>
<sequence>MKNDTIAAISTGMTNSGIGIVRISGDEAFDIADRIYKGKSKIAESESHTIHYGHITDGSETIDEVLVMVMKSPRTFTGENTVEINCHGGTFVLKRVLEAVLKNGARAAEPGEFTKRAFLNGKMDLSQAEAVIDVINSENEYALQSSISQLKGNIKNKINDIRNEIIYHTAFIESALDDPEHISVEGYGETLKSAAEKIITELEKLIRSADNGRVMKEGINTVIVGKPNAGKSSLLNVLSGHERAIVTDIEGTTRDILEEQVKLGGLSLNVIDTAGIRRTDDVIEKIGVDKAQEYAKNADLIIYVVDASKDLDENDDKILGLVTDKNTIILLNKSDLDTVITADIMKEKAGDIPVISVSAKEEQGIRELEEKVKEMFLKGEISFNDQIYITNIRQKNALSQALESMKKVIMSIEDGMPEDFYSIDLMDAYESLGSITGEAVGEDLINEIFSKFCMGK</sequence>
<dbReference type="GO" id="GO:0003924">
    <property type="term" value="F:GTPase activity"/>
    <property type="evidence" value="ECO:0007669"/>
    <property type="project" value="UniProtKB-UniRule"/>
</dbReference>
<dbReference type="Pfam" id="PF10396">
    <property type="entry name" value="TrmE_N"/>
    <property type="match status" value="1"/>
</dbReference>
<dbReference type="AlphaFoldDB" id="A0A9D2ST21"/>
<comment type="function">
    <text evidence="10">Exhibits a very high intrinsic GTPase hydrolysis rate. Involved in the addition of a carboxymethylaminomethyl (cmnm) group at the wobble position (U34) of certain tRNAs, forming tRNA-cmnm(5)s(2)U34.</text>
</comment>
<feature type="binding site" evidence="10">
    <location>
        <position position="247"/>
    </location>
    <ligand>
        <name>K(+)</name>
        <dbReference type="ChEBI" id="CHEBI:29103"/>
    </ligand>
</feature>
<evidence type="ECO:0000256" key="4">
    <source>
        <dbReference type="ARBA" id="ARBA00022723"/>
    </source>
</evidence>
<dbReference type="InterPro" id="IPR027417">
    <property type="entry name" value="P-loop_NTPase"/>
</dbReference>